<dbReference type="InterPro" id="IPR011576">
    <property type="entry name" value="Pyridox_Oxase_N"/>
</dbReference>
<dbReference type="NCBIfam" id="NF038138">
    <property type="entry name" value="phena_PhzG"/>
    <property type="match status" value="1"/>
</dbReference>
<proteinExistence type="inferred from homology"/>
<evidence type="ECO:0000256" key="5">
    <source>
        <dbReference type="ARBA" id="ARBA00023002"/>
    </source>
</evidence>
<keyword evidence="10" id="KW-1185">Reference proteome</keyword>
<comment type="similarity">
    <text evidence="2">Belongs to the pyridoxamine 5'-phosphate oxidase family.</text>
</comment>
<dbReference type="EMBL" id="BAAAPF010000027">
    <property type="protein sequence ID" value="GAA2115482.1"/>
    <property type="molecule type" value="Genomic_DNA"/>
</dbReference>
<dbReference type="NCBIfam" id="NF004231">
    <property type="entry name" value="PRK05679.1"/>
    <property type="match status" value="1"/>
</dbReference>
<evidence type="ECO:0000256" key="4">
    <source>
        <dbReference type="ARBA" id="ARBA00022643"/>
    </source>
</evidence>
<feature type="region of interest" description="Disordered" evidence="6">
    <location>
        <begin position="1"/>
        <end position="25"/>
    </location>
</feature>
<keyword evidence="4" id="KW-0288">FMN</keyword>
<evidence type="ECO:0000259" key="8">
    <source>
        <dbReference type="Pfam" id="PF10590"/>
    </source>
</evidence>
<dbReference type="PANTHER" id="PTHR10851">
    <property type="entry name" value="PYRIDOXINE-5-PHOSPHATE OXIDASE"/>
    <property type="match status" value="1"/>
</dbReference>
<dbReference type="InterPro" id="IPR053451">
    <property type="entry name" value="Phenazine_biosynth_oxidase"/>
</dbReference>
<dbReference type="Pfam" id="PF10590">
    <property type="entry name" value="PNP_phzG_C"/>
    <property type="match status" value="1"/>
</dbReference>
<keyword evidence="3" id="KW-0285">Flavoprotein</keyword>
<feature type="compositionally biased region" description="Polar residues" evidence="6">
    <location>
        <begin position="1"/>
        <end position="11"/>
    </location>
</feature>
<comment type="cofactor">
    <cofactor evidence="1">
        <name>FMN</name>
        <dbReference type="ChEBI" id="CHEBI:58210"/>
    </cofactor>
</comment>
<organism evidence="9 10">
    <name type="scientific">Streptomyces synnematoformans</name>
    <dbReference type="NCBI Taxonomy" id="415721"/>
    <lineage>
        <taxon>Bacteria</taxon>
        <taxon>Bacillati</taxon>
        <taxon>Actinomycetota</taxon>
        <taxon>Actinomycetes</taxon>
        <taxon>Kitasatosporales</taxon>
        <taxon>Streptomycetaceae</taxon>
        <taxon>Streptomyces</taxon>
    </lineage>
</organism>
<dbReference type="InterPro" id="IPR000659">
    <property type="entry name" value="Pyridox_Oxase"/>
</dbReference>
<dbReference type="Proteomes" id="UP001500443">
    <property type="component" value="Unassembled WGS sequence"/>
</dbReference>
<evidence type="ECO:0000256" key="3">
    <source>
        <dbReference type="ARBA" id="ARBA00022630"/>
    </source>
</evidence>
<feature type="domain" description="Pyridoxamine 5'-phosphate oxidase N-terminal" evidence="7">
    <location>
        <begin position="36"/>
        <end position="158"/>
    </location>
</feature>
<keyword evidence="5" id="KW-0560">Oxidoreductase</keyword>
<evidence type="ECO:0000256" key="1">
    <source>
        <dbReference type="ARBA" id="ARBA00001917"/>
    </source>
</evidence>
<dbReference type="InterPro" id="IPR012349">
    <property type="entry name" value="Split_barrel_FMN-bd"/>
</dbReference>
<comment type="caution">
    <text evidence="9">The sequence shown here is derived from an EMBL/GenBank/DDBJ whole genome shotgun (WGS) entry which is preliminary data.</text>
</comment>
<sequence length="212" mass="23895">MQTSKFESLTVENDPDFPEYDNPPADPVGLMQRWLDRAVEVAVREPKALALATADKRGRPSARIVLVSAIDERGVLFTSHASSRKGREIEENNWAAGLLYWRETGQQIKISGTVEPVPTAESESLWQARAIPLHAMSVASRQSEPLADPGALRAEAERLGADGKALDRPERFYGYRLQPQDVEFWAHRPDRLHLRLRYDREGDGWASVRLQP</sequence>
<evidence type="ECO:0000256" key="6">
    <source>
        <dbReference type="SAM" id="MobiDB-lite"/>
    </source>
</evidence>
<dbReference type="InterPro" id="IPR019576">
    <property type="entry name" value="Pyridoxamine_oxidase_dimer_C"/>
</dbReference>
<dbReference type="PIRSF" id="PIRSF000190">
    <property type="entry name" value="Pyd_amn-ph_oxd"/>
    <property type="match status" value="1"/>
</dbReference>
<protein>
    <submittedName>
        <fullName evidence="9">Phenazine biosynthesis FMN-dependent oxidase PhzG</fullName>
    </submittedName>
</protein>
<evidence type="ECO:0000313" key="10">
    <source>
        <dbReference type="Proteomes" id="UP001500443"/>
    </source>
</evidence>
<accession>A0ABP5JHU6</accession>
<evidence type="ECO:0000259" key="7">
    <source>
        <dbReference type="Pfam" id="PF01243"/>
    </source>
</evidence>
<dbReference type="RefSeq" id="WP_344289053.1">
    <property type="nucleotide sequence ID" value="NZ_BAAAPF010000027.1"/>
</dbReference>
<dbReference type="Gene3D" id="2.30.110.10">
    <property type="entry name" value="Electron Transport, Fmn-binding Protein, Chain A"/>
    <property type="match status" value="1"/>
</dbReference>
<dbReference type="PANTHER" id="PTHR10851:SF0">
    <property type="entry name" value="PYRIDOXINE-5'-PHOSPHATE OXIDASE"/>
    <property type="match status" value="1"/>
</dbReference>
<dbReference type="SUPFAM" id="SSF50475">
    <property type="entry name" value="FMN-binding split barrel"/>
    <property type="match status" value="1"/>
</dbReference>
<evidence type="ECO:0000313" key="9">
    <source>
        <dbReference type="EMBL" id="GAA2115482.1"/>
    </source>
</evidence>
<dbReference type="Pfam" id="PF01243">
    <property type="entry name" value="PNPOx_N"/>
    <property type="match status" value="1"/>
</dbReference>
<feature type="domain" description="Pyridoxine 5'-phosphate oxidase dimerisation C-terminal" evidence="8">
    <location>
        <begin position="173"/>
        <end position="212"/>
    </location>
</feature>
<name>A0ABP5JHU6_9ACTN</name>
<evidence type="ECO:0000256" key="2">
    <source>
        <dbReference type="ARBA" id="ARBA00007301"/>
    </source>
</evidence>
<gene>
    <name evidence="9" type="primary">phzG</name>
    <name evidence="9" type="ORF">GCM10009802_15480</name>
</gene>
<reference evidence="10" key="1">
    <citation type="journal article" date="2019" name="Int. J. Syst. Evol. Microbiol.">
        <title>The Global Catalogue of Microorganisms (GCM) 10K type strain sequencing project: providing services to taxonomists for standard genome sequencing and annotation.</title>
        <authorList>
            <consortium name="The Broad Institute Genomics Platform"/>
            <consortium name="The Broad Institute Genome Sequencing Center for Infectious Disease"/>
            <person name="Wu L."/>
            <person name="Ma J."/>
        </authorList>
    </citation>
    <scope>NUCLEOTIDE SEQUENCE [LARGE SCALE GENOMIC DNA]</scope>
    <source>
        <strain evidence="10">JCM 15481</strain>
    </source>
</reference>